<dbReference type="InterPro" id="IPR050031">
    <property type="entry name" value="XdhB_XDHase"/>
</dbReference>
<dbReference type="InterPro" id="IPR036318">
    <property type="entry name" value="FAD-bd_PCMH-like_sf"/>
</dbReference>
<dbReference type="InterPro" id="IPR016167">
    <property type="entry name" value="FAD-bd_PCMH_sub1"/>
</dbReference>
<dbReference type="SMART" id="SM01092">
    <property type="entry name" value="CO_deh_flav_C"/>
    <property type="match status" value="1"/>
</dbReference>
<dbReference type="PANTHER" id="PTHR42659">
    <property type="entry name" value="XANTHINE DEHYDROGENASE SUBUNIT C-RELATED"/>
    <property type="match status" value="1"/>
</dbReference>
<dbReference type="Proteomes" id="UP001437460">
    <property type="component" value="Unassembled WGS sequence"/>
</dbReference>
<evidence type="ECO:0000313" key="5">
    <source>
        <dbReference type="Proteomes" id="UP001437460"/>
    </source>
</evidence>
<name>A0ABV1HQ89_9FIRM</name>
<evidence type="ECO:0000256" key="2">
    <source>
        <dbReference type="ARBA" id="ARBA00023002"/>
    </source>
</evidence>
<dbReference type="InterPro" id="IPR005107">
    <property type="entry name" value="CO_DH_flav_C"/>
</dbReference>
<dbReference type="InterPro" id="IPR036683">
    <property type="entry name" value="CO_DH_flav_C_dom_sf"/>
</dbReference>
<reference evidence="4 5" key="1">
    <citation type="submission" date="2024-03" db="EMBL/GenBank/DDBJ databases">
        <title>Human intestinal bacterial collection.</title>
        <authorList>
            <person name="Pauvert C."/>
            <person name="Hitch T.C.A."/>
            <person name="Clavel T."/>
        </authorList>
    </citation>
    <scope>NUCLEOTIDE SEQUENCE [LARGE SCALE GENOMIC DNA]</scope>
    <source>
        <strain evidence="4 5">CLA-AP-H27</strain>
    </source>
</reference>
<dbReference type="Gene3D" id="3.30.43.10">
    <property type="entry name" value="Uridine Diphospho-n-acetylenolpyruvylglucosamine Reductase, domain 2"/>
    <property type="match status" value="1"/>
</dbReference>
<comment type="caution">
    <text evidence="4">The sequence shown here is derived from an EMBL/GenBank/DDBJ whole genome shotgun (WGS) entry which is preliminary data.</text>
</comment>
<dbReference type="PROSITE" id="PS51387">
    <property type="entry name" value="FAD_PCMH"/>
    <property type="match status" value="1"/>
</dbReference>
<evidence type="ECO:0000259" key="3">
    <source>
        <dbReference type="PROSITE" id="PS51387"/>
    </source>
</evidence>
<keyword evidence="2" id="KW-0560">Oxidoreductase</keyword>
<dbReference type="InterPro" id="IPR002346">
    <property type="entry name" value="Mopterin_DH_FAD-bd"/>
</dbReference>
<sequence>MYDLKALYEAESVEHAVALLMEHPEAQIIAGGSDVLVQMREGKRAGKELVSIYGIDAMRGVSFEENGAIRIGSLTSFSHITKDPIIQKYINVLGEAVDMVGGPQIRNIGTIGGNTCNGVTSADSASTLHAWDAIVEITGPEGVRRIPIHDFYIKAGKVDLRPGELQTAIIIPKEAYEGYFGHYIKYAMRNAMDIATTGCSVNVKLSEDKKIILDARIAYGVAGPVPMRAPSAEAKIRGKETSRAAIKEFAQAVLEDINPRDSWRAAKDFREHIATVLAERALCESIRLAGGEVHE</sequence>
<proteinExistence type="predicted"/>
<dbReference type="Gene3D" id="3.30.465.10">
    <property type="match status" value="1"/>
</dbReference>
<dbReference type="RefSeq" id="WP_349230487.1">
    <property type="nucleotide sequence ID" value="NZ_JBBMFJ010000049.1"/>
</dbReference>
<protein>
    <submittedName>
        <fullName evidence="4">Xanthine dehydrogenase subunit XdhB</fullName>
    </submittedName>
</protein>
<dbReference type="NCBIfam" id="NF043083">
    <property type="entry name" value="XdhB_XDHase"/>
    <property type="match status" value="1"/>
</dbReference>
<dbReference type="NCBIfam" id="NF007427">
    <property type="entry name" value="PRK09971.1"/>
    <property type="match status" value="1"/>
</dbReference>
<gene>
    <name evidence="4" type="primary">xdhB</name>
    <name evidence="4" type="ORF">WMO41_15230</name>
</gene>
<evidence type="ECO:0000256" key="1">
    <source>
        <dbReference type="ARBA" id="ARBA00022630"/>
    </source>
</evidence>
<keyword evidence="5" id="KW-1185">Reference proteome</keyword>
<accession>A0ABV1HQ89</accession>
<keyword evidence="1" id="KW-0285">Flavoprotein</keyword>
<dbReference type="Pfam" id="PF00941">
    <property type="entry name" value="FAD_binding_5"/>
    <property type="match status" value="1"/>
</dbReference>
<dbReference type="SUPFAM" id="SSF55447">
    <property type="entry name" value="CO dehydrogenase flavoprotein C-terminal domain-like"/>
    <property type="match status" value="1"/>
</dbReference>
<organism evidence="4 5">
    <name type="scientific">Ventrimonas faecis</name>
    <dbReference type="NCBI Taxonomy" id="3133170"/>
    <lineage>
        <taxon>Bacteria</taxon>
        <taxon>Bacillati</taxon>
        <taxon>Bacillota</taxon>
        <taxon>Clostridia</taxon>
        <taxon>Lachnospirales</taxon>
        <taxon>Lachnospiraceae</taxon>
        <taxon>Ventrimonas</taxon>
    </lineage>
</organism>
<evidence type="ECO:0000313" key="4">
    <source>
        <dbReference type="EMBL" id="MEQ2564498.1"/>
    </source>
</evidence>
<feature type="domain" description="FAD-binding PCMH-type" evidence="3">
    <location>
        <begin position="1"/>
        <end position="176"/>
    </location>
</feature>
<dbReference type="Pfam" id="PF03450">
    <property type="entry name" value="CO_deh_flav_C"/>
    <property type="match status" value="1"/>
</dbReference>
<dbReference type="InterPro" id="IPR016169">
    <property type="entry name" value="FAD-bd_PCMH_sub2"/>
</dbReference>
<dbReference type="InterPro" id="IPR051312">
    <property type="entry name" value="Diverse_Substr_Oxidored"/>
</dbReference>
<dbReference type="PANTHER" id="PTHR42659:SF9">
    <property type="entry name" value="XANTHINE DEHYDROGENASE FAD-BINDING SUBUNIT XDHB-RELATED"/>
    <property type="match status" value="1"/>
</dbReference>
<dbReference type="EMBL" id="JBBMFJ010000049">
    <property type="protein sequence ID" value="MEQ2564498.1"/>
    <property type="molecule type" value="Genomic_DNA"/>
</dbReference>
<dbReference type="Gene3D" id="3.30.390.50">
    <property type="entry name" value="CO dehydrogenase flavoprotein, C-terminal domain"/>
    <property type="match status" value="1"/>
</dbReference>
<dbReference type="SUPFAM" id="SSF56176">
    <property type="entry name" value="FAD-binding/transporter-associated domain-like"/>
    <property type="match status" value="1"/>
</dbReference>
<dbReference type="InterPro" id="IPR016166">
    <property type="entry name" value="FAD-bd_PCMH"/>
</dbReference>